<dbReference type="SUPFAM" id="SSF53098">
    <property type="entry name" value="Ribonuclease H-like"/>
    <property type="match status" value="1"/>
</dbReference>
<feature type="domain" description="Integrase catalytic" evidence="1">
    <location>
        <begin position="7"/>
        <end position="33"/>
    </location>
</feature>
<evidence type="ECO:0000313" key="2">
    <source>
        <dbReference type="EMBL" id="MFC7131485.1"/>
    </source>
</evidence>
<organism evidence="2 3">
    <name type="scientific">Haloferax chudinovii</name>
    <dbReference type="NCBI Taxonomy" id="1109010"/>
    <lineage>
        <taxon>Archaea</taxon>
        <taxon>Methanobacteriati</taxon>
        <taxon>Methanobacteriota</taxon>
        <taxon>Stenosarchaea group</taxon>
        <taxon>Halobacteria</taxon>
        <taxon>Halobacteriales</taxon>
        <taxon>Haloferacaceae</taxon>
        <taxon>Haloferax</taxon>
    </lineage>
</organism>
<dbReference type="Proteomes" id="UP001596460">
    <property type="component" value="Unassembled WGS sequence"/>
</dbReference>
<keyword evidence="3" id="KW-1185">Reference proteome</keyword>
<feature type="non-terminal residue" evidence="2">
    <location>
        <position position="1"/>
    </location>
</feature>
<proteinExistence type="predicted"/>
<reference evidence="2 3" key="1">
    <citation type="journal article" date="2019" name="Int. J. Syst. Evol. Microbiol.">
        <title>The Global Catalogue of Microorganisms (GCM) 10K type strain sequencing project: providing services to taxonomists for standard genome sequencing and annotation.</title>
        <authorList>
            <consortium name="The Broad Institute Genomics Platform"/>
            <consortium name="The Broad Institute Genome Sequencing Center for Infectious Disease"/>
            <person name="Wu L."/>
            <person name="Ma J."/>
        </authorList>
    </citation>
    <scope>NUCLEOTIDE SEQUENCE [LARGE SCALE GENOMIC DNA]</scope>
    <source>
        <strain evidence="2 3">DSM 26526</strain>
    </source>
</reference>
<dbReference type="EMBL" id="JBHTAB010000016">
    <property type="protein sequence ID" value="MFC7131485.1"/>
    <property type="molecule type" value="Genomic_DNA"/>
</dbReference>
<dbReference type="AlphaFoldDB" id="A0ABD5XQK8"/>
<gene>
    <name evidence="2" type="ORF">ACFQI8_19245</name>
</gene>
<protein>
    <submittedName>
        <fullName evidence="2">Integrase core domain-containing protein</fullName>
    </submittedName>
</protein>
<dbReference type="InterPro" id="IPR012337">
    <property type="entry name" value="RNaseH-like_sf"/>
</dbReference>
<evidence type="ECO:0000259" key="1">
    <source>
        <dbReference type="Pfam" id="PF13683"/>
    </source>
</evidence>
<dbReference type="RefSeq" id="WP_390247677.1">
    <property type="nucleotide sequence ID" value="NZ_JBHTAB010000016.1"/>
</dbReference>
<comment type="caution">
    <text evidence="2">The sequence shown here is derived from an EMBL/GenBank/DDBJ whole genome shotgun (WGS) entry which is preliminary data.</text>
</comment>
<sequence length="38" mass="4567">WVGSRLSVRRWLAVFVHYYNFQRPHQSLDGRPPAQEVN</sequence>
<accession>A0ABD5XQK8</accession>
<dbReference type="Pfam" id="PF13683">
    <property type="entry name" value="rve_3"/>
    <property type="match status" value="1"/>
</dbReference>
<name>A0ABD5XQK8_9EURY</name>
<evidence type="ECO:0000313" key="3">
    <source>
        <dbReference type="Proteomes" id="UP001596460"/>
    </source>
</evidence>
<dbReference type="InterPro" id="IPR001584">
    <property type="entry name" value="Integrase_cat-core"/>
</dbReference>